<evidence type="ECO:0000313" key="4">
    <source>
        <dbReference type="EnsemblPlants" id="AES95187"/>
    </source>
</evidence>
<reference evidence="3 5" key="2">
    <citation type="journal article" date="2014" name="BMC Genomics">
        <title>An improved genome release (version Mt4.0) for the model legume Medicago truncatula.</title>
        <authorList>
            <person name="Tang H."/>
            <person name="Krishnakumar V."/>
            <person name="Bidwell S."/>
            <person name="Rosen B."/>
            <person name="Chan A."/>
            <person name="Zhou S."/>
            <person name="Gentzbittel L."/>
            <person name="Childs K.L."/>
            <person name="Yandell M."/>
            <person name="Gundlach H."/>
            <person name="Mayer K.F."/>
            <person name="Schwartz D.C."/>
            <person name="Town C.D."/>
        </authorList>
    </citation>
    <scope>GENOME REANNOTATION</scope>
    <source>
        <strain evidence="4 5">cv. Jemalong A17</strain>
    </source>
</reference>
<dbReference type="InterPro" id="IPR050796">
    <property type="entry name" value="SCF_F-box_component"/>
</dbReference>
<dbReference type="Pfam" id="PF08268">
    <property type="entry name" value="FBA_3"/>
    <property type="match status" value="1"/>
</dbReference>
<proteinExistence type="predicted"/>
<dbReference type="EnsemblPlants" id="AES95187">
    <property type="protein sequence ID" value="AES95187"/>
    <property type="gene ID" value="MTR_5g022750"/>
</dbReference>
<dbReference type="Pfam" id="PF00646">
    <property type="entry name" value="F-box"/>
    <property type="match status" value="1"/>
</dbReference>
<dbReference type="InterPro" id="IPR017451">
    <property type="entry name" value="F-box-assoc_interact_dom"/>
</dbReference>
<reference evidence="4" key="3">
    <citation type="submission" date="2015-04" db="UniProtKB">
        <authorList>
            <consortium name="EnsemblPlants"/>
        </authorList>
    </citation>
    <scope>IDENTIFICATION</scope>
    <source>
        <strain evidence="4">cv. Jemalong A17</strain>
    </source>
</reference>
<accession>A0A0C3XDV2</accession>
<gene>
    <name evidence="3" type="ordered locus">MTR_5g022750</name>
</gene>
<name>G7JXL6_MEDTR</name>
<keyword evidence="5" id="KW-1185">Reference proteome</keyword>
<dbReference type="PANTHER" id="PTHR31672:SF13">
    <property type="entry name" value="F-BOX PROTEIN CPR30-LIKE"/>
    <property type="match status" value="1"/>
</dbReference>
<organism evidence="3 5">
    <name type="scientific">Medicago truncatula</name>
    <name type="common">Barrel medic</name>
    <name type="synonym">Medicago tribuloides</name>
    <dbReference type="NCBI Taxonomy" id="3880"/>
    <lineage>
        <taxon>Eukaryota</taxon>
        <taxon>Viridiplantae</taxon>
        <taxon>Streptophyta</taxon>
        <taxon>Embryophyta</taxon>
        <taxon>Tracheophyta</taxon>
        <taxon>Spermatophyta</taxon>
        <taxon>Magnoliopsida</taxon>
        <taxon>eudicotyledons</taxon>
        <taxon>Gunneridae</taxon>
        <taxon>Pentapetalae</taxon>
        <taxon>rosids</taxon>
        <taxon>fabids</taxon>
        <taxon>Fabales</taxon>
        <taxon>Fabaceae</taxon>
        <taxon>Papilionoideae</taxon>
        <taxon>50 kb inversion clade</taxon>
        <taxon>NPAAA clade</taxon>
        <taxon>Hologalegina</taxon>
        <taxon>IRL clade</taxon>
        <taxon>Trifolieae</taxon>
        <taxon>Medicago</taxon>
    </lineage>
</organism>
<dbReference type="NCBIfam" id="TIGR01640">
    <property type="entry name" value="F_box_assoc_1"/>
    <property type="match status" value="1"/>
</dbReference>
<evidence type="ECO:0000313" key="3">
    <source>
        <dbReference type="EMBL" id="AES95187.2"/>
    </source>
</evidence>
<dbReference type="AlphaFoldDB" id="G7JXL6"/>
<dbReference type="InterPro" id="IPR036047">
    <property type="entry name" value="F-box-like_dom_sf"/>
</dbReference>
<dbReference type="EMBL" id="CM001221">
    <property type="protein sequence ID" value="AES95187.2"/>
    <property type="molecule type" value="Genomic_DNA"/>
</dbReference>
<evidence type="ECO:0000259" key="1">
    <source>
        <dbReference type="Pfam" id="PF00646"/>
    </source>
</evidence>
<sequence length="423" mass="47798">MRRRKGSVAPPRAIQKCNKAKGKVDEAESHELCPYFANLPSHLTNHILLHLPIKSLLICRCVSPISLMIRTYDYKPEARMLSLLECELKNFELGSNNHVKLEFIFNNGSRENLVACNIDIANLDVVNSCNGLLCLCDPFSNGFPLVVCNPVTGEFIRLPNATMTSTRLSTKRVINQEHVGFGYQPKTNDYKVTITLCLSVRSLRYTLGTPSWRNVEVDPQLSIWSLNYPTCVNGALHWIRFDFLQMSILCFNLENERFQSFPSPPHVFQNGRIVDGITDRRINMGELRGFLYICDSSSLFDVATWVMKEYGLGLRFTALILPPVLWAYLNIRLVVFVGRVFQVHGAQSKLVEVIPHIPSLISLKEAVNGDNVEVLNVYSRRCAKFKLREESEVFSLVQAIVSDLTNTSSSSSDSEEFGDDLLI</sequence>
<dbReference type="InterPro" id="IPR013187">
    <property type="entry name" value="F-box-assoc_dom_typ3"/>
</dbReference>
<dbReference type="HOGENOM" id="CLU_027176_1_1_1"/>
<dbReference type="eggNOG" id="ENOG502T151">
    <property type="taxonomic scope" value="Eukaryota"/>
</dbReference>
<dbReference type="InterPro" id="IPR001810">
    <property type="entry name" value="F-box_dom"/>
</dbReference>
<evidence type="ECO:0000313" key="5">
    <source>
        <dbReference type="Proteomes" id="UP000002051"/>
    </source>
</evidence>
<protein>
    <submittedName>
        <fullName evidence="3">F-box protein interaction domain protein</fullName>
    </submittedName>
</protein>
<accession>G7JXL6</accession>
<dbReference type="PaxDb" id="3880-AES95187"/>
<evidence type="ECO:0000259" key="2">
    <source>
        <dbReference type="Pfam" id="PF08268"/>
    </source>
</evidence>
<reference evidence="3 5" key="1">
    <citation type="journal article" date="2011" name="Nature">
        <title>The Medicago genome provides insight into the evolution of rhizobial symbioses.</title>
        <authorList>
            <person name="Young N.D."/>
            <person name="Debelle F."/>
            <person name="Oldroyd G.E."/>
            <person name="Geurts R."/>
            <person name="Cannon S.B."/>
            <person name="Udvardi M.K."/>
            <person name="Benedito V.A."/>
            <person name="Mayer K.F."/>
            <person name="Gouzy J."/>
            <person name="Schoof H."/>
            <person name="Van de Peer Y."/>
            <person name="Proost S."/>
            <person name="Cook D.R."/>
            <person name="Meyers B.C."/>
            <person name="Spannagl M."/>
            <person name="Cheung F."/>
            <person name="De Mita S."/>
            <person name="Krishnakumar V."/>
            <person name="Gundlach H."/>
            <person name="Zhou S."/>
            <person name="Mudge J."/>
            <person name="Bharti A.K."/>
            <person name="Murray J.D."/>
            <person name="Naoumkina M.A."/>
            <person name="Rosen B."/>
            <person name="Silverstein K.A."/>
            <person name="Tang H."/>
            <person name="Rombauts S."/>
            <person name="Zhao P.X."/>
            <person name="Zhou P."/>
            <person name="Barbe V."/>
            <person name="Bardou P."/>
            <person name="Bechner M."/>
            <person name="Bellec A."/>
            <person name="Berger A."/>
            <person name="Berges H."/>
            <person name="Bidwell S."/>
            <person name="Bisseling T."/>
            <person name="Choisne N."/>
            <person name="Couloux A."/>
            <person name="Denny R."/>
            <person name="Deshpande S."/>
            <person name="Dai X."/>
            <person name="Doyle J.J."/>
            <person name="Dudez A.M."/>
            <person name="Farmer A.D."/>
            <person name="Fouteau S."/>
            <person name="Franken C."/>
            <person name="Gibelin C."/>
            <person name="Gish J."/>
            <person name="Goldstein S."/>
            <person name="Gonzalez A.J."/>
            <person name="Green P.J."/>
            <person name="Hallab A."/>
            <person name="Hartog M."/>
            <person name="Hua A."/>
            <person name="Humphray S.J."/>
            <person name="Jeong D.H."/>
            <person name="Jing Y."/>
            <person name="Jocker A."/>
            <person name="Kenton S.M."/>
            <person name="Kim D.J."/>
            <person name="Klee K."/>
            <person name="Lai H."/>
            <person name="Lang C."/>
            <person name="Lin S."/>
            <person name="Macmil S.L."/>
            <person name="Magdelenat G."/>
            <person name="Matthews L."/>
            <person name="McCorrison J."/>
            <person name="Monaghan E.L."/>
            <person name="Mun J.H."/>
            <person name="Najar F.Z."/>
            <person name="Nicholson C."/>
            <person name="Noirot C."/>
            <person name="O'Bleness M."/>
            <person name="Paule C.R."/>
            <person name="Poulain J."/>
            <person name="Prion F."/>
            <person name="Qin B."/>
            <person name="Qu C."/>
            <person name="Retzel E.F."/>
            <person name="Riddle C."/>
            <person name="Sallet E."/>
            <person name="Samain S."/>
            <person name="Samson N."/>
            <person name="Sanders I."/>
            <person name="Saurat O."/>
            <person name="Scarpelli C."/>
            <person name="Schiex T."/>
            <person name="Segurens B."/>
            <person name="Severin A.J."/>
            <person name="Sherrier D.J."/>
            <person name="Shi R."/>
            <person name="Sims S."/>
            <person name="Singer S.R."/>
            <person name="Sinharoy S."/>
            <person name="Sterck L."/>
            <person name="Viollet A."/>
            <person name="Wang B.B."/>
            <person name="Wang K."/>
            <person name="Wang M."/>
            <person name="Wang X."/>
            <person name="Warfsmann J."/>
            <person name="Weissenbach J."/>
            <person name="White D.D."/>
            <person name="White J.D."/>
            <person name="Wiley G.B."/>
            <person name="Wincker P."/>
            <person name="Xing Y."/>
            <person name="Yang L."/>
            <person name="Yao Z."/>
            <person name="Ying F."/>
            <person name="Zhai J."/>
            <person name="Zhou L."/>
            <person name="Zuber A."/>
            <person name="Denarie J."/>
            <person name="Dixon R.A."/>
            <person name="May G.D."/>
            <person name="Schwartz D.C."/>
            <person name="Rogers J."/>
            <person name="Quetier F."/>
            <person name="Town C.D."/>
            <person name="Roe B.A."/>
        </authorList>
    </citation>
    <scope>NUCLEOTIDE SEQUENCE [LARGE SCALE GENOMIC DNA]</scope>
    <source>
        <strain evidence="3">A17</strain>
        <strain evidence="4 5">cv. Jemalong A17</strain>
    </source>
</reference>
<dbReference type="SUPFAM" id="SSF81383">
    <property type="entry name" value="F-box domain"/>
    <property type="match status" value="1"/>
</dbReference>
<feature type="domain" description="F-box" evidence="1">
    <location>
        <begin position="37"/>
        <end position="64"/>
    </location>
</feature>
<dbReference type="Proteomes" id="UP000002051">
    <property type="component" value="Chromosome 5"/>
</dbReference>
<feature type="domain" description="F-box associated beta-propeller type 3" evidence="2">
    <location>
        <begin position="123"/>
        <end position="290"/>
    </location>
</feature>
<dbReference type="PANTHER" id="PTHR31672">
    <property type="entry name" value="BNACNNG10540D PROTEIN"/>
    <property type="match status" value="1"/>
</dbReference>